<name>A0ABW8SNS7_9CLOT</name>
<evidence type="ECO:0000313" key="2">
    <source>
        <dbReference type="Proteomes" id="UP001623660"/>
    </source>
</evidence>
<proteinExistence type="predicted"/>
<sequence length="60" mass="6760">MADLTVKVDIAKADTFKGFIDILKGVMQDKRVPDEVKCDIKNKVNDLVQKNRGENNAKIK</sequence>
<dbReference type="RefSeq" id="WP_406793388.1">
    <property type="nucleotide sequence ID" value="NZ_JBJHZX010000028.1"/>
</dbReference>
<protein>
    <submittedName>
        <fullName evidence="1">Uncharacterized protein</fullName>
    </submittedName>
</protein>
<comment type="caution">
    <text evidence="1">The sequence shown here is derived from an EMBL/GenBank/DDBJ whole genome shotgun (WGS) entry which is preliminary data.</text>
</comment>
<dbReference type="Proteomes" id="UP001623660">
    <property type="component" value="Unassembled WGS sequence"/>
</dbReference>
<accession>A0ABW8SNS7</accession>
<dbReference type="EMBL" id="JBJHZX010000028">
    <property type="protein sequence ID" value="MFL0197283.1"/>
    <property type="molecule type" value="Genomic_DNA"/>
</dbReference>
<keyword evidence="2" id="KW-1185">Reference proteome</keyword>
<gene>
    <name evidence="1" type="ORF">ACJDU8_17210</name>
</gene>
<evidence type="ECO:0000313" key="1">
    <source>
        <dbReference type="EMBL" id="MFL0197283.1"/>
    </source>
</evidence>
<reference evidence="1 2" key="1">
    <citation type="submission" date="2024-11" db="EMBL/GenBank/DDBJ databases">
        <authorList>
            <person name="Heng Y.C."/>
            <person name="Lim A.C.H."/>
            <person name="Lee J.K.Y."/>
            <person name="Kittelmann S."/>
        </authorList>
    </citation>
    <scope>NUCLEOTIDE SEQUENCE [LARGE SCALE GENOMIC DNA]</scope>
    <source>
        <strain evidence="1 2">WILCCON 0269</strain>
    </source>
</reference>
<organism evidence="1 2">
    <name type="scientific">Candidatus Clostridium eludens</name>
    <dbReference type="NCBI Taxonomy" id="3381663"/>
    <lineage>
        <taxon>Bacteria</taxon>
        <taxon>Bacillati</taxon>
        <taxon>Bacillota</taxon>
        <taxon>Clostridia</taxon>
        <taxon>Eubacteriales</taxon>
        <taxon>Clostridiaceae</taxon>
        <taxon>Clostridium</taxon>
    </lineage>
</organism>